<dbReference type="EMBL" id="LSDT01000043">
    <property type="protein sequence ID" value="KXB90814.1"/>
    <property type="molecule type" value="Genomic_DNA"/>
</dbReference>
<protein>
    <submittedName>
        <fullName evidence="1">YbbR-like protein</fullName>
    </submittedName>
</protein>
<gene>
    <name evidence="1" type="ORF">HMPREF3182_00894</name>
</gene>
<dbReference type="PATRIC" id="fig|1588748.3.peg.859"/>
<dbReference type="InterPro" id="IPR012505">
    <property type="entry name" value="YbbR"/>
</dbReference>
<name>A0A134CFD4_9FIRM</name>
<reference evidence="2" key="1">
    <citation type="submission" date="2016-01" db="EMBL/GenBank/DDBJ databases">
        <authorList>
            <person name="Mitreva M."/>
            <person name="Pepin K.H."/>
            <person name="Mihindukulasuriya K.A."/>
            <person name="Fulton R."/>
            <person name="Fronick C."/>
            <person name="O'Laughlin M."/>
            <person name="Miner T."/>
            <person name="Herter B."/>
            <person name="Rosa B.A."/>
            <person name="Cordes M."/>
            <person name="Tomlinson C."/>
            <person name="Wollam A."/>
            <person name="Palsikar V.B."/>
            <person name="Mardis E.R."/>
            <person name="Wilson R.K."/>
        </authorList>
    </citation>
    <scope>NUCLEOTIDE SEQUENCE [LARGE SCALE GENOMIC DNA]</scope>
    <source>
        <strain evidence="2">KA00182</strain>
    </source>
</reference>
<sequence>MEALKVMIRIEKKWQVKLICLFVAIVLWFAIIGEQNPMSEGSYTVPVVVENLNSRYIASDVPRSVYVRLAGPRNTIINVDPSMIKAYVDLGEVKEGVSEVPIHVEIPAGTELKKQGTVRASIRVDLYAVKEIAVKPRLRGQLTNTSYVKQIAVLPEKVTISGAARLLRQVDKAIVEVTLPEGAESFTAMAPVKLVRANDTRVDGVTITPWQSSVAITIGHDGVSKEVPVVVHMQGNLPAGIQQSDFEVTPKTVTIRGAENTIVPFAQLDLPPIHVTGRGDNKRWQVDIPFANGLTVIPNTVHITLRKNES</sequence>
<evidence type="ECO:0000313" key="2">
    <source>
        <dbReference type="Proteomes" id="UP000070160"/>
    </source>
</evidence>
<dbReference type="Gene3D" id="2.170.120.30">
    <property type="match status" value="1"/>
</dbReference>
<dbReference type="Pfam" id="PF07949">
    <property type="entry name" value="YbbR"/>
    <property type="match status" value="2"/>
</dbReference>
<dbReference type="CDD" id="cd20206">
    <property type="entry name" value="YbbR"/>
    <property type="match status" value="1"/>
</dbReference>
<dbReference type="STRING" id="1588748.HMPREF3182_00894"/>
<keyword evidence="2" id="KW-1185">Reference proteome</keyword>
<accession>A0A134CFD4</accession>
<comment type="caution">
    <text evidence="1">The sequence shown here is derived from an EMBL/GenBank/DDBJ whole genome shotgun (WGS) entry which is preliminary data.</text>
</comment>
<evidence type="ECO:0000313" key="1">
    <source>
        <dbReference type="EMBL" id="KXB90814.1"/>
    </source>
</evidence>
<dbReference type="PANTHER" id="PTHR37804">
    <property type="entry name" value="CDAA REGULATORY PROTEIN CDAR"/>
    <property type="match status" value="1"/>
</dbReference>
<organism evidence="1 2">
    <name type="scientific">Megasphaera hutchinsoni</name>
    <dbReference type="NCBI Taxonomy" id="1588748"/>
    <lineage>
        <taxon>Bacteria</taxon>
        <taxon>Bacillati</taxon>
        <taxon>Bacillota</taxon>
        <taxon>Negativicutes</taxon>
        <taxon>Veillonellales</taxon>
        <taxon>Veillonellaceae</taxon>
        <taxon>Megasphaera</taxon>
    </lineage>
</organism>
<dbReference type="AlphaFoldDB" id="A0A134CFD4"/>
<proteinExistence type="predicted"/>
<dbReference type="Proteomes" id="UP000070160">
    <property type="component" value="Unassembled WGS sequence"/>
</dbReference>
<dbReference type="InterPro" id="IPR053154">
    <property type="entry name" value="c-di-AMP_regulator"/>
</dbReference>
<dbReference type="Gene3D" id="2.170.120.40">
    <property type="entry name" value="YbbR-like domain"/>
    <property type="match status" value="2"/>
</dbReference>
<dbReference type="PANTHER" id="PTHR37804:SF1">
    <property type="entry name" value="CDAA REGULATORY PROTEIN CDAR"/>
    <property type="match status" value="1"/>
</dbReference>